<keyword evidence="1" id="KW-0732">Signal</keyword>
<feature type="signal peptide" evidence="1">
    <location>
        <begin position="1"/>
        <end position="18"/>
    </location>
</feature>
<accession>A0A6M2DB84</accession>
<evidence type="ECO:0000313" key="2">
    <source>
        <dbReference type="EMBL" id="NOV42950.1"/>
    </source>
</evidence>
<dbReference type="EMBL" id="GHWJ01010213">
    <property type="protein sequence ID" value="NOV42950.1"/>
    <property type="molecule type" value="Transcribed_RNA"/>
</dbReference>
<proteinExistence type="predicted"/>
<name>A0A6M2DB84_RHIMP</name>
<reference evidence="2" key="1">
    <citation type="submission" date="2019-09" db="EMBL/GenBank/DDBJ databases">
        <title>Organ-specific transcriptomic study of the physiology of the cattle tick, Rhipicephalus microplus.</title>
        <authorList>
            <person name="Tirloni L."/>
            <person name="Braz G."/>
            <person name="Gandara A.C.P."/>
            <person name="Sabadin G.A."/>
            <person name="da Silva R.M."/>
            <person name="Guizzo M.G."/>
            <person name="Machado J.A."/>
            <person name="Costa E.P."/>
            <person name="Gomes H.F."/>
            <person name="Moraes J."/>
            <person name="Mota M.B.S."/>
            <person name="Mesquita R.D."/>
            <person name="Alvarenga P.H."/>
            <person name="Alves F."/>
            <person name="Seixas A."/>
            <person name="da Fonseca R.N."/>
            <person name="Fogaca A."/>
            <person name="Logullo C."/>
            <person name="Tanaka A."/>
            <person name="Daffre S."/>
            <person name="Termignoni C."/>
            <person name="Vaz I.S.Jr."/>
            <person name="Oliveira P.L."/>
            <person name="Ribeiro J.M."/>
        </authorList>
    </citation>
    <scope>NUCLEOTIDE SEQUENCE</scope>
    <source>
        <strain evidence="2">Porto Alegre</strain>
    </source>
</reference>
<sequence>MFCFFFFFFCRFIRETLPPPEIQGANTAFLKHLSTCEIDSRKNTNKASNVFVKITSIPSECQQKNFNYSKPRPGTKVFFKQKLSGEVSVAFLYI</sequence>
<feature type="chain" id="PRO_5026683969" evidence="1">
    <location>
        <begin position="19"/>
        <end position="94"/>
    </location>
</feature>
<evidence type="ECO:0000256" key="1">
    <source>
        <dbReference type="SAM" id="SignalP"/>
    </source>
</evidence>
<organism evidence="2">
    <name type="scientific">Rhipicephalus microplus</name>
    <name type="common">Cattle tick</name>
    <name type="synonym">Boophilus microplus</name>
    <dbReference type="NCBI Taxonomy" id="6941"/>
    <lineage>
        <taxon>Eukaryota</taxon>
        <taxon>Metazoa</taxon>
        <taxon>Ecdysozoa</taxon>
        <taxon>Arthropoda</taxon>
        <taxon>Chelicerata</taxon>
        <taxon>Arachnida</taxon>
        <taxon>Acari</taxon>
        <taxon>Parasitiformes</taxon>
        <taxon>Ixodida</taxon>
        <taxon>Ixodoidea</taxon>
        <taxon>Ixodidae</taxon>
        <taxon>Rhipicephalinae</taxon>
        <taxon>Rhipicephalus</taxon>
        <taxon>Boophilus</taxon>
    </lineage>
</organism>
<protein>
    <submittedName>
        <fullName evidence="2">Putative secreted protein</fullName>
    </submittedName>
</protein>
<dbReference type="AlphaFoldDB" id="A0A6M2DB84"/>